<dbReference type="Proteomes" id="UP000821845">
    <property type="component" value="Chromosome 3"/>
</dbReference>
<keyword evidence="2" id="KW-1185">Reference proteome</keyword>
<dbReference type="EMBL" id="CM023483">
    <property type="protein sequence ID" value="KAH6936957.1"/>
    <property type="molecule type" value="Genomic_DNA"/>
</dbReference>
<comment type="caution">
    <text evidence="1">The sequence shown here is derived from an EMBL/GenBank/DDBJ whole genome shotgun (WGS) entry which is preliminary data.</text>
</comment>
<protein>
    <submittedName>
        <fullName evidence="1">Uncharacterized protein</fullName>
    </submittedName>
</protein>
<organism evidence="1 2">
    <name type="scientific">Hyalomma asiaticum</name>
    <name type="common">Tick</name>
    <dbReference type="NCBI Taxonomy" id="266040"/>
    <lineage>
        <taxon>Eukaryota</taxon>
        <taxon>Metazoa</taxon>
        <taxon>Ecdysozoa</taxon>
        <taxon>Arthropoda</taxon>
        <taxon>Chelicerata</taxon>
        <taxon>Arachnida</taxon>
        <taxon>Acari</taxon>
        <taxon>Parasitiformes</taxon>
        <taxon>Ixodida</taxon>
        <taxon>Ixodoidea</taxon>
        <taxon>Ixodidae</taxon>
        <taxon>Hyalomminae</taxon>
        <taxon>Hyalomma</taxon>
    </lineage>
</organism>
<proteinExistence type="predicted"/>
<sequence length="223" mass="25368">MRDRILGGALRVGTTGLRTKEFLRGGCADSFQPSNNFRRSAERSRRISSTISSWRFLSEASLVSPPERVHCSARARVTYLAFVVPRPKERPLSPICIRATEKRKGTRSRINGDPSLDSHRPAGRKERKKQPLEIRLHRRRYALTRKQPLFTCALSAHRLPDSHVGCPSSYALSLRGSRQGSQKHDRRAAGRAFALPPDIPTQMRFFRPPHHRLQCTERALAEE</sequence>
<evidence type="ECO:0000313" key="2">
    <source>
        <dbReference type="Proteomes" id="UP000821845"/>
    </source>
</evidence>
<accession>A0ACB7SSB2</accession>
<reference evidence="1" key="1">
    <citation type="submission" date="2020-05" db="EMBL/GenBank/DDBJ databases">
        <title>Large-scale comparative analyses of tick genomes elucidate their genetic diversity and vector capacities.</title>
        <authorList>
            <person name="Jia N."/>
            <person name="Wang J."/>
            <person name="Shi W."/>
            <person name="Du L."/>
            <person name="Sun Y."/>
            <person name="Zhan W."/>
            <person name="Jiang J."/>
            <person name="Wang Q."/>
            <person name="Zhang B."/>
            <person name="Ji P."/>
            <person name="Sakyi L.B."/>
            <person name="Cui X."/>
            <person name="Yuan T."/>
            <person name="Jiang B."/>
            <person name="Yang W."/>
            <person name="Lam T.T.-Y."/>
            <person name="Chang Q."/>
            <person name="Ding S."/>
            <person name="Wang X."/>
            <person name="Zhu J."/>
            <person name="Ruan X."/>
            <person name="Zhao L."/>
            <person name="Wei J."/>
            <person name="Que T."/>
            <person name="Du C."/>
            <person name="Cheng J."/>
            <person name="Dai P."/>
            <person name="Han X."/>
            <person name="Huang E."/>
            <person name="Gao Y."/>
            <person name="Liu J."/>
            <person name="Shao H."/>
            <person name="Ye R."/>
            <person name="Li L."/>
            <person name="Wei W."/>
            <person name="Wang X."/>
            <person name="Wang C."/>
            <person name="Yang T."/>
            <person name="Huo Q."/>
            <person name="Li W."/>
            <person name="Guo W."/>
            <person name="Chen H."/>
            <person name="Zhou L."/>
            <person name="Ni X."/>
            <person name="Tian J."/>
            <person name="Zhou Y."/>
            <person name="Sheng Y."/>
            <person name="Liu T."/>
            <person name="Pan Y."/>
            <person name="Xia L."/>
            <person name="Li J."/>
            <person name="Zhao F."/>
            <person name="Cao W."/>
        </authorList>
    </citation>
    <scope>NUCLEOTIDE SEQUENCE</scope>
    <source>
        <strain evidence="1">Hyas-2018</strain>
    </source>
</reference>
<name>A0ACB7SSB2_HYAAI</name>
<gene>
    <name evidence="1" type="ORF">HPB50_024439</name>
</gene>
<evidence type="ECO:0000313" key="1">
    <source>
        <dbReference type="EMBL" id="KAH6936957.1"/>
    </source>
</evidence>